<keyword evidence="3 10" id="KW-0328">Glycosyltransferase</keyword>
<dbReference type="Pfam" id="PF01762">
    <property type="entry name" value="Galactosyl_T"/>
    <property type="match status" value="1"/>
</dbReference>
<keyword evidence="8 10" id="KW-0333">Golgi apparatus</keyword>
<reference evidence="11 12" key="1">
    <citation type="journal article" date="2020" name="Cell">
        <title>Large-Scale Comparative Analyses of Tick Genomes Elucidate Their Genetic Diversity and Vector Capacities.</title>
        <authorList>
            <consortium name="Tick Genome and Microbiome Consortium (TIGMIC)"/>
            <person name="Jia N."/>
            <person name="Wang J."/>
            <person name="Shi W."/>
            <person name="Du L."/>
            <person name="Sun Y."/>
            <person name="Zhan W."/>
            <person name="Jiang J.F."/>
            <person name="Wang Q."/>
            <person name="Zhang B."/>
            <person name="Ji P."/>
            <person name="Bell-Sakyi L."/>
            <person name="Cui X.M."/>
            <person name="Yuan T.T."/>
            <person name="Jiang B.G."/>
            <person name="Yang W.F."/>
            <person name="Lam T.T."/>
            <person name="Chang Q.C."/>
            <person name="Ding S.J."/>
            <person name="Wang X.J."/>
            <person name="Zhu J.G."/>
            <person name="Ruan X.D."/>
            <person name="Zhao L."/>
            <person name="Wei J.T."/>
            <person name="Ye R.Z."/>
            <person name="Que T.C."/>
            <person name="Du C.H."/>
            <person name="Zhou Y.H."/>
            <person name="Cheng J.X."/>
            <person name="Dai P.F."/>
            <person name="Guo W.B."/>
            <person name="Han X.H."/>
            <person name="Huang E.J."/>
            <person name="Li L.F."/>
            <person name="Wei W."/>
            <person name="Gao Y.C."/>
            <person name="Liu J.Z."/>
            <person name="Shao H.Z."/>
            <person name="Wang X."/>
            <person name="Wang C.C."/>
            <person name="Yang T.C."/>
            <person name="Huo Q.B."/>
            <person name="Li W."/>
            <person name="Chen H.Y."/>
            <person name="Chen S.E."/>
            <person name="Zhou L.G."/>
            <person name="Ni X.B."/>
            <person name="Tian J.H."/>
            <person name="Sheng Y."/>
            <person name="Liu T."/>
            <person name="Pan Y.S."/>
            <person name="Xia L.Y."/>
            <person name="Li J."/>
            <person name="Zhao F."/>
            <person name="Cao W.C."/>
        </authorList>
    </citation>
    <scope>NUCLEOTIDE SEQUENCE [LARGE SCALE GENOMIC DNA]</scope>
    <source>
        <strain evidence="11">HaeL-2018</strain>
    </source>
</reference>
<evidence type="ECO:0000256" key="8">
    <source>
        <dbReference type="ARBA" id="ARBA00023034"/>
    </source>
</evidence>
<evidence type="ECO:0000256" key="1">
    <source>
        <dbReference type="ARBA" id="ARBA00004323"/>
    </source>
</evidence>
<dbReference type="VEuPathDB" id="VectorBase:HLOH_041860"/>
<dbReference type="AlphaFoldDB" id="A0A9J6G019"/>
<proteinExistence type="inferred from homology"/>
<dbReference type="GO" id="GO:0000139">
    <property type="term" value="C:Golgi membrane"/>
    <property type="evidence" value="ECO:0007669"/>
    <property type="project" value="UniProtKB-SubCell"/>
</dbReference>
<evidence type="ECO:0000256" key="2">
    <source>
        <dbReference type="ARBA" id="ARBA00008661"/>
    </source>
</evidence>
<evidence type="ECO:0000256" key="6">
    <source>
        <dbReference type="ARBA" id="ARBA00022968"/>
    </source>
</evidence>
<dbReference type="PANTHER" id="PTHR11214:SF334">
    <property type="entry name" value="HEXOSYLTRANSFERASE"/>
    <property type="match status" value="1"/>
</dbReference>
<name>A0A9J6G019_HAELO</name>
<dbReference type="GO" id="GO:0016758">
    <property type="term" value="F:hexosyltransferase activity"/>
    <property type="evidence" value="ECO:0007669"/>
    <property type="project" value="InterPro"/>
</dbReference>
<keyword evidence="5" id="KW-0812">Transmembrane</keyword>
<evidence type="ECO:0000313" key="11">
    <source>
        <dbReference type="EMBL" id="KAH9368315.1"/>
    </source>
</evidence>
<keyword evidence="7" id="KW-1133">Transmembrane helix</keyword>
<gene>
    <name evidence="11" type="ORF">HPB48_004507</name>
</gene>
<accession>A0A9J6G019</accession>
<keyword evidence="9" id="KW-0472">Membrane</keyword>
<comment type="subcellular location">
    <subcellularLocation>
        <location evidence="1 10">Golgi apparatus membrane</location>
        <topology evidence="1 10">Single-pass type II membrane protein</topology>
    </subcellularLocation>
</comment>
<evidence type="ECO:0000256" key="7">
    <source>
        <dbReference type="ARBA" id="ARBA00022989"/>
    </source>
</evidence>
<evidence type="ECO:0000313" key="12">
    <source>
        <dbReference type="Proteomes" id="UP000821853"/>
    </source>
</evidence>
<keyword evidence="6" id="KW-0735">Signal-anchor</keyword>
<organism evidence="11 12">
    <name type="scientific">Haemaphysalis longicornis</name>
    <name type="common">Bush tick</name>
    <dbReference type="NCBI Taxonomy" id="44386"/>
    <lineage>
        <taxon>Eukaryota</taxon>
        <taxon>Metazoa</taxon>
        <taxon>Ecdysozoa</taxon>
        <taxon>Arthropoda</taxon>
        <taxon>Chelicerata</taxon>
        <taxon>Arachnida</taxon>
        <taxon>Acari</taxon>
        <taxon>Parasitiformes</taxon>
        <taxon>Ixodida</taxon>
        <taxon>Ixodoidea</taxon>
        <taxon>Ixodidae</taxon>
        <taxon>Haemaphysalinae</taxon>
        <taxon>Haemaphysalis</taxon>
    </lineage>
</organism>
<dbReference type="Proteomes" id="UP000821853">
    <property type="component" value="Chromosome 2"/>
</dbReference>
<dbReference type="EMBL" id="JABSTR010000004">
    <property type="protein sequence ID" value="KAH9368315.1"/>
    <property type="molecule type" value="Genomic_DNA"/>
</dbReference>
<evidence type="ECO:0000256" key="3">
    <source>
        <dbReference type="ARBA" id="ARBA00022676"/>
    </source>
</evidence>
<evidence type="ECO:0000256" key="5">
    <source>
        <dbReference type="ARBA" id="ARBA00022692"/>
    </source>
</evidence>
<evidence type="ECO:0000256" key="4">
    <source>
        <dbReference type="ARBA" id="ARBA00022679"/>
    </source>
</evidence>
<dbReference type="OrthoDB" id="5512589at2759"/>
<dbReference type="OMA" id="FCARASF"/>
<protein>
    <recommendedName>
        <fullName evidence="10">Hexosyltransferase</fullName>
        <ecNumber evidence="10">2.4.1.-</ecNumber>
    </recommendedName>
</protein>
<dbReference type="PANTHER" id="PTHR11214">
    <property type="entry name" value="BETA-1,3-N-ACETYLGLUCOSAMINYLTRANSFERASE"/>
    <property type="match status" value="1"/>
</dbReference>
<evidence type="ECO:0000256" key="9">
    <source>
        <dbReference type="ARBA" id="ARBA00023136"/>
    </source>
</evidence>
<sequence length="100" mass="11593">MGFKLVFLLGTTQRREVRRRVSEENGLHEDIVQGNFIDAYRNLTYKTVMLIRWARDFCARASFVLKIDDDMLLSVWDLAANTEQAASREVYHVGMAVPQK</sequence>
<comment type="caution">
    <text evidence="11">The sequence shown here is derived from an EMBL/GenBank/DDBJ whole genome shotgun (WGS) entry which is preliminary data.</text>
</comment>
<keyword evidence="4" id="KW-0808">Transferase</keyword>
<dbReference type="EC" id="2.4.1.-" evidence="10"/>
<keyword evidence="12" id="KW-1185">Reference proteome</keyword>
<dbReference type="GO" id="GO:0006493">
    <property type="term" value="P:protein O-linked glycosylation"/>
    <property type="evidence" value="ECO:0007669"/>
    <property type="project" value="TreeGrafter"/>
</dbReference>
<comment type="similarity">
    <text evidence="2 10">Belongs to the glycosyltransferase 31 family.</text>
</comment>
<dbReference type="InterPro" id="IPR002659">
    <property type="entry name" value="Glyco_trans_31"/>
</dbReference>
<dbReference type="Gene3D" id="3.90.550.50">
    <property type="match status" value="1"/>
</dbReference>
<evidence type="ECO:0000256" key="10">
    <source>
        <dbReference type="RuleBase" id="RU363063"/>
    </source>
</evidence>